<reference evidence="14" key="1">
    <citation type="journal article" date="2019" name="Int. J. Syst. Evol. Microbiol.">
        <title>The Global Catalogue of Microorganisms (GCM) 10K type strain sequencing project: providing services to taxonomists for standard genome sequencing and annotation.</title>
        <authorList>
            <consortium name="The Broad Institute Genomics Platform"/>
            <consortium name="The Broad Institute Genome Sequencing Center for Infectious Disease"/>
            <person name="Wu L."/>
            <person name="Ma J."/>
        </authorList>
    </citation>
    <scope>NUCLEOTIDE SEQUENCE [LARGE SCALE GENOMIC DNA]</scope>
    <source>
        <strain evidence="14">KCTC 42447</strain>
    </source>
</reference>
<dbReference type="InterPro" id="IPR015944">
    <property type="entry name" value="Gly-tRNA-synth_bsu"/>
</dbReference>
<evidence type="ECO:0000256" key="11">
    <source>
        <dbReference type="HAMAP-Rule" id="MF_00255"/>
    </source>
</evidence>
<dbReference type="SUPFAM" id="SSF109604">
    <property type="entry name" value="HD-domain/PDEase-like"/>
    <property type="match status" value="1"/>
</dbReference>
<proteinExistence type="inferred from homology"/>
<dbReference type="PROSITE" id="PS50861">
    <property type="entry name" value="AA_TRNA_LIGASE_II_GLYAB"/>
    <property type="match status" value="1"/>
</dbReference>
<dbReference type="Pfam" id="PF05746">
    <property type="entry name" value="DALR_1"/>
    <property type="match status" value="1"/>
</dbReference>
<dbReference type="HAMAP" id="MF_00255">
    <property type="entry name" value="Gly_tRNA_synth_beta"/>
    <property type="match status" value="1"/>
</dbReference>
<keyword evidence="8 11" id="KW-0648">Protein biosynthesis</keyword>
<accession>A0ABV7T554</accession>
<comment type="subcellular location">
    <subcellularLocation>
        <location evidence="1 11">Cytoplasm</location>
    </subcellularLocation>
</comment>
<evidence type="ECO:0000256" key="3">
    <source>
        <dbReference type="ARBA" id="ARBA00011209"/>
    </source>
</evidence>
<evidence type="ECO:0000256" key="9">
    <source>
        <dbReference type="ARBA" id="ARBA00023146"/>
    </source>
</evidence>
<comment type="similarity">
    <text evidence="2 11">Belongs to the class-II aminoacyl-tRNA synthetase family.</text>
</comment>
<evidence type="ECO:0000256" key="6">
    <source>
        <dbReference type="ARBA" id="ARBA00022741"/>
    </source>
</evidence>
<comment type="caution">
    <text evidence="13">The sequence shown here is derived from an EMBL/GenBank/DDBJ whole genome shotgun (WGS) entry which is preliminary data.</text>
</comment>
<evidence type="ECO:0000256" key="8">
    <source>
        <dbReference type="ARBA" id="ARBA00022917"/>
    </source>
</evidence>
<dbReference type="PANTHER" id="PTHR30075:SF2">
    <property type="entry name" value="GLYCINE--TRNA LIGASE, CHLOROPLASTIC_MITOCHONDRIAL 2"/>
    <property type="match status" value="1"/>
</dbReference>
<comment type="catalytic activity">
    <reaction evidence="10 11">
        <text>tRNA(Gly) + glycine + ATP = glycyl-tRNA(Gly) + AMP + diphosphate</text>
        <dbReference type="Rhea" id="RHEA:16013"/>
        <dbReference type="Rhea" id="RHEA-COMP:9664"/>
        <dbReference type="Rhea" id="RHEA-COMP:9683"/>
        <dbReference type="ChEBI" id="CHEBI:30616"/>
        <dbReference type="ChEBI" id="CHEBI:33019"/>
        <dbReference type="ChEBI" id="CHEBI:57305"/>
        <dbReference type="ChEBI" id="CHEBI:78442"/>
        <dbReference type="ChEBI" id="CHEBI:78522"/>
        <dbReference type="ChEBI" id="CHEBI:456215"/>
        <dbReference type="EC" id="6.1.1.14"/>
    </reaction>
</comment>
<dbReference type="Pfam" id="PF02092">
    <property type="entry name" value="tRNA_synt_2f"/>
    <property type="match status" value="1"/>
</dbReference>
<sequence>MSALDFLVELGTEELPPKALKALGNAFRDGILLGLKDASLMHGAVRVYAAPRRLAVLVEALSTEQPDRAINLDGPPLQAAFDAEGLPTQAALGFARKCGVDLAEIDRSGPKLRFSRTIPGQPAASLLPDIVEASLNDLPIPKRMRWGARKEEFVRPTQWLVMLFGNGVIDCELLAQRAGRESRGHRFHHPEPVLITSPAAYAEELRKASVIADFAERRALIEARVNQLAKEQEGRAVVPTELLDEVTALVEWPVPLVCSFEERFLEVPQEALISTMQDNQKYFCLLDEEARLLPRFITVANVESLDPAQIVSGNEKVVRPRLTDAEFFYRQDQKQPLESFNERLAHVVFQAQLGSVYDKAVRVSRLAAQIAGQIGGEPEHAARAGLLSKCDLASEMVGEFPEMQGIAGYYYALHNGEPRDVALALNEQYMPRGAGAELPETLTGAALAVADKLDTLVGIFGIGMLPTGSKDPYALRRAALGVLRILIEKNLELDLVRAVEIAVAGYGDKVKADGLASQVLEFIFDRLRARYEDEGVEVTVYLAVRAVQPRSALDFDQRVQAVQAFRALPEAEALAAANKRVSNLLDKYDGRLPEAIEPRYFDNACEFSLYSAIQQADHAVVPLAAERRYREALERLANLRDPIDAFFEAVLVNAEDADVRANRYALLAKLRGLFLGVADISALG</sequence>
<name>A0ABV7T554_9GAMM</name>
<feature type="domain" description="DALR anticodon binding" evidence="12">
    <location>
        <begin position="576"/>
        <end position="671"/>
    </location>
</feature>
<keyword evidence="6 11" id="KW-0547">Nucleotide-binding</keyword>
<dbReference type="GO" id="GO:0004820">
    <property type="term" value="F:glycine-tRNA ligase activity"/>
    <property type="evidence" value="ECO:0007669"/>
    <property type="project" value="UniProtKB-EC"/>
</dbReference>
<evidence type="ECO:0000313" key="13">
    <source>
        <dbReference type="EMBL" id="MFC3608056.1"/>
    </source>
</evidence>
<organism evidence="13 14">
    <name type="scientific">Stutzerimonas tarimensis</name>
    <dbReference type="NCBI Taxonomy" id="1507735"/>
    <lineage>
        <taxon>Bacteria</taxon>
        <taxon>Pseudomonadati</taxon>
        <taxon>Pseudomonadota</taxon>
        <taxon>Gammaproteobacteria</taxon>
        <taxon>Pseudomonadales</taxon>
        <taxon>Pseudomonadaceae</taxon>
        <taxon>Stutzerimonas</taxon>
    </lineage>
</organism>
<keyword evidence="5 11" id="KW-0436">Ligase</keyword>
<evidence type="ECO:0000256" key="2">
    <source>
        <dbReference type="ARBA" id="ARBA00008226"/>
    </source>
</evidence>
<evidence type="ECO:0000256" key="5">
    <source>
        <dbReference type="ARBA" id="ARBA00022598"/>
    </source>
</evidence>
<dbReference type="RefSeq" id="WP_386364258.1">
    <property type="nucleotide sequence ID" value="NZ_JBHRXZ010000022.1"/>
</dbReference>
<protein>
    <recommendedName>
        <fullName evidence="11">Glycine--tRNA ligase beta subunit</fullName>
        <ecNumber evidence="11">6.1.1.14</ecNumber>
    </recommendedName>
    <alternativeName>
        <fullName evidence="11">Glycyl-tRNA synthetase beta subunit</fullName>
        <shortName evidence="11">GlyRS</shortName>
    </alternativeName>
</protein>
<evidence type="ECO:0000256" key="4">
    <source>
        <dbReference type="ARBA" id="ARBA00022490"/>
    </source>
</evidence>
<evidence type="ECO:0000313" key="14">
    <source>
        <dbReference type="Proteomes" id="UP001595630"/>
    </source>
</evidence>
<dbReference type="InterPro" id="IPR006194">
    <property type="entry name" value="Gly-tRNA-synth_heterodimer"/>
</dbReference>
<dbReference type="NCBIfam" id="TIGR00211">
    <property type="entry name" value="glyS"/>
    <property type="match status" value="1"/>
</dbReference>
<evidence type="ECO:0000256" key="10">
    <source>
        <dbReference type="ARBA" id="ARBA00047937"/>
    </source>
</evidence>
<comment type="subunit">
    <text evidence="3 11">Tetramer of two alpha and two beta subunits.</text>
</comment>
<dbReference type="EMBL" id="JBHRXZ010000022">
    <property type="protein sequence ID" value="MFC3608056.1"/>
    <property type="molecule type" value="Genomic_DNA"/>
</dbReference>
<dbReference type="EC" id="6.1.1.14" evidence="11"/>
<keyword evidence="9 11" id="KW-0030">Aminoacyl-tRNA synthetase</keyword>
<keyword evidence="14" id="KW-1185">Reference proteome</keyword>
<keyword evidence="7 11" id="KW-0067">ATP-binding</keyword>
<dbReference type="Proteomes" id="UP001595630">
    <property type="component" value="Unassembled WGS sequence"/>
</dbReference>
<keyword evidence="4 11" id="KW-0963">Cytoplasm</keyword>
<evidence type="ECO:0000259" key="12">
    <source>
        <dbReference type="Pfam" id="PF05746"/>
    </source>
</evidence>
<dbReference type="PRINTS" id="PR01045">
    <property type="entry name" value="TRNASYNTHGB"/>
</dbReference>
<dbReference type="InterPro" id="IPR008909">
    <property type="entry name" value="DALR_anticod-bd"/>
</dbReference>
<gene>
    <name evidence="11 13" type="primary">glyS</name>
    <name evidence="13" type="ORF">ACFOMF_09735</name>
</gene>
<dbReference type="PANTHER" id="PTHR30075">
    <property type="entry name" value="GLYCYL-TRNA SYNTHETASE"/>
    <property type="match status" value="1"/>
</dbReference>
<evidence type="ECO:0000256" key="7">
    <source>
        <dbReference type="ARBA" id="ARBA00022840"/>
    </source>
</evidence>
<evidence type="ECO:0000256" key="1">
    <source>
        <dbReference type="ARBA" id="ARBA00004496"/>
    </source>
</evidence>